<dbReference type="InterPro" id="IPR001147">
    <property type="entry name" value="Ribosomal_eL21"/>
</dbReference>
<name>A0A9C7PZF1_9RHOD</name>
<dbReference type="EMBL" id="BQMJ01000041">
    <property type="protein sequence ID" value="GJQ13235.1"/>
    <property type="molecule type" value="Genomic_DNA"/>
</dbReference>
<gene>
    <name evidence="4" type="ORF">GpartN1_g5026.t1</name>
</gene>
<dbReference type="PANTHER" id="PTHR20981">
    <property type="entry name" value="60S RIBOSOMAL PROTEIN L21"/>
    <property type="match status" value="1"/>
</dbReference>
<dbReference type="GO" id="GO:0005840">
    <property type="term" value="C:ribosome"/>
    <property type="evidence" value="ECO:0007669"/>
    <property type="project" value="UniProtKB-KW"/>
</dbReference>
<dbReference type="GO" id="GO:0006412">
    <property type="term" value="P:translation"/>
    <property type="evidence" value="ECO:0007669"/>
    <property type="project" value="InterPro"/>
</dbReference>
<keyword evidence="5" id="KW-1185">Reference proteome</keyword>
<dbReference type="InterPro" id="IPR018259">
    <property type="entry name" value="Ribosomal_eL21_CS"/>
</dbReference>
<dbReference type="FunFam" id="6.10.250.3260:FF:000002">
    <property type="entry name" value="60S ribosomal protein L21"/>
    <property type="match status" value="1"/>
</dbReference>
<dbReference type="InterPro" id="IPR008991">
    <property type="entry name" value="Translation_prot_SH3-like_sf"/>
</dbReference>
<evidence type="ECO:0000256" key="1">
    <source>
        <dbReference type="ARBA" id="ARBA00008427"/>
    </source>
</evidence>
<dbReference type="Pfam" id="PF01157">
    <property type="entry name" value="Ribosomal_L21e"/>
    <property type="match status" value="1"/>
</dbReference>
<dbReference type="InterPro" id="IPR036948">
    <property type="entry name" value="Ribosomal_eL21_sf"/>
</dbReference>
<comment type="caution">
    <text evidence="4">The sequence shown here is derived from an EMBL/GenBank/DDBJ whole genome shotgun (WGS) entry which is preliminary data.</text>
</comment>
<comment type="similarity">
    <text evidence="1">Belongs to the eukaryotic ribosomal protein eL21 family.</text>
</comment>
<keyword evidence="2" id="KW-0689">Ribosomal protein</keyword>
<reference evidence="4" key="1">
    <citation type="journal article" date="2022" name="Proc. Natl. Acad. Sci. U.S.A.">
        <title>Life cycle and functional genomics of the unicellular red alga Galdieria for elucidating algal and plant evolution and industrial use.</title>
        <authorList>
            <person name="Hirooka S."/>
            <person name="Itabashi T."/>
            <person name="Ichinose T.M."/>
            <person name="Onuma R."/>
            <person name="Fujiwara T."/>
            <person name="Yamashita S."/>
            <person name="Jong L.W."/>
            <person name="Tomita R."/>
            <person name="Iwane A.H."/>
            <person name="Miyagishima S.Y."/>
        </authorList>
    </citation>
    <scope>NUCLEOTIDE SEQUENCE</scope>
    <source>
        <strain evidence="4">NBRC 102759</strain>
    </source>
</reference>
<dbReference type="OrthoDB" id="1539250at2759"/>
<evidence type="ECO:0000256" key="3">
    <source>
        <dbReference type="ARBA" id="ARBA00023274"/>
    </source>
</evidence>
<dbReference type="Gene3D" id="2.30.30.70">
    <property type="entry name" value="Ribosomal protein L21"/>
    <property type="match status" value="1"/>
</dbReference>
<sequence>MGRSKGKRSNTRDLFSKPFRKHGAPLAASYLTNYRLGDYVDIKVDSAIQKGMPHKFYVGKTGKVFDISRNSVGVIINKVVGNRKIAKKIHIRREHVFKSRCQEEFKERVRRITKAKMEAKARGEKYTGPLKRQPEGPAEAHFVDANITELVEPPPYEFVV</sequence>
<dbReference type="AlphaFoldDB" id="A0A9C7PZF1"/>
<dbReference type="SUPFAM" id="SSF50104">
    <property type="entry name" value="Translation proteins SH3-like domain"/>
    <property type="match status" value="1"/>
</dbReference>
<reference evidence="4" key="2">
    <citation type="submission" date="2022-01" db="EMBL/GenBank/DDBJ databases">
        <authorList>
            <person name="Hirooka S."/>
            <person name="Miyagishima S.Y."/>
        </authorList>
    </citation>
    <scope>NUCLEOTIDE SEQUENCE</scope>
    <source>
        <strain evidence="4">NBRC 102759</strain>
    </source>
</reference>
<evidence type="ECO:0000313" key="5">
    <source>
        <dbReference type="Proteomes" id="UP001061958"/>
    </source>
</evidence>
<dbReference type="PROSITE" id="PS01171">
    <property type="entry name" value="RIBOSOMAL_L21E"/>
    <property type="match status" value="1"/>
</dbReference>
<dbReference type="GO" id="GO:1990904">
    <property type="term" value="C:ribonucleoprotein complex"/>
    <property type="evidence" value="ECO:0007669"/>
    <property type="project" value="UniProtKB-KW"/>
</dbReference>
<dbReference type="Gene3D" id="6.10.250.3260">
    <property type="match status" value="1"/>
</dbReference>
<protein>
    <recommendedName>
        <fullName evidence="6">60S ribosomal protein L21</fullName>
    </recommendedName>
</protein>
<dbReference type="FunFam" id="2.30.30.70:FF:000001">
    <property type="entry name" value="60S ribosomal protein L21"/>
    <property type="match status" value="1"/>
</dbReference>
<proteinExistence type="inferred from homology"/>
<dbReference type="Proteomes" id="UP001061958">
    <property type="component" value="Unassembled WGS sequence"/>
</dbReference>
<evidence type="ECO:0000256" key="2">
    <source>
        <dbReference type="ARBA" id="ARBA00022980"/>
    </source>
</evidence>
<keyword evidence="3" id="KW-0687">Ribonucleoprotein</keyword>
<organism evidence="4 5">
    <name type="scientific">Galdieria partita</name>
    <dbReference type="NCBI Taxonomy" id="83374"/>
    <lineage>
        <taxon>Eukaryota</taxon>
        <taxon>Rhodophyta</taxon>
        <taxon>Bangiophyceae</taxon>
        <taxon>Galdieriales</taxon>
        <taxon>Galdieriaceae</taxon>
        <taxon>Galdieria</taxon>
    </lineage>
</organism>
<accession>A0A9C7PZF1</accession>
<dbReference type="GO" id="GO:0003735">
    <property type="term" value="F:structural constituent of ribosome"/>
    <property type="evidence" value="ECO:0007669"/>
    <property type="project" value="InterPro"/>
</dbReference>
<evidence type="ECO:0008006" key="6">
    <source>
        <dbReference type="Google" id="ProtNLM"/>
    </source>
</evidence>
<evidence type="ECO:0000313" key="4">
    <source>
        <dbReference type="EMBL" id="GJQ13235.1"/>
    </source>
</evidence>